<protein>
    <submittedName>
        <fullName evidence="3">Putative cysteine desulfurase</fullName>
    </submittedName>
</protein>
<dbReference type="Pfam" id="PF00266">
    <property type="entry name" value="Aminotran_5"/>
    <property type="match status" value="1"/>
</dbReference>
<dbReference type="PANTHER" id="PTHR43586:SF8">
    <property type="entry name" value="CYSTEINE DESULFURASE 1, CHLOROPLASTIC"/>
    <property type="match status" value="1"/>
</dbReference>
<dbReference type="InterPro" id="IPR000192">
    <property type="entry name" value="Aminotrans_V_dom"/>
</dbReference>
<evidence type="ECO:0000313" key="3">
    <source>
        <dbReference type="EMBL" id="RWR92389.1"/>
    </source>
</evidence>
<comment type="caution">
    <text evidence="3">The sequence shown here is derived from an EMBL/GenBank/DDBJ whole genome shotgun (WGS) entry which is preliminary data.</text>
</comment>
<accession>A0A3S3MYG1</accession>
<dbReference type="SUPFAM" id="SSF53383">
    <property type="entry name" value="PLP-dependent transferases"/>
    <property type="match status" value="1"/>
</dbReference>
<gene>
    <name evidence="3" type="ORF">CKAN_02159900</name>
</gene>
<dbReference type="InterPro" id="IPR015424">
    <property type="entry name" value="PyrdxlP-dep_Trfase"/>
</dbReference>
<dbReference type="STRING" id="337451.A0A3S3MYG1"/>
<keyword evidence="1" id="KW-0663">Pyridoxal phosphate</keyword>
<proteinExistence type="predicted"/>
<keyword evidence="4" id="KW-1185">Reference proteome</keyword>
<dbReference type="Gene3D" id="3.40.640.10">
    <property type="entry name" value="Type I PLP-dependent aspartate aminotransferase-like (Major domain)"/>
    <property type="match status" value="1"/>
</dbReference>
<dbReference type="Proteomes" id="UP000283530">
    <property type="component" value="Unassembled WGS sequence"/>
</dbReference>
<evidence type="ECO:0000313" key="4">
    <source>
        <dbReference type="Proteomes" id="UP000283530"/>
    </source>
</evidence>
<feature type="domain" description="Aminotransferase class V" evidence="2">
    <location>
        <begin position="100"/>
        <end position="468"/>
    </location>
</feature>
<evidence type="ECO:0000256" key="1">
    <source>
        <dbReference type="ARBA" id="ARBA00022898"/>
    </source>
</evidence>
<dbReference type="OrthoDB" id="420046at2759"/>
<dbReference type="PANTHER" id="PTHR43586">
    <property type="entry name" value="CYSTEINE DESULFURASE"/>
    <property type="match status" value="1"/>
</dbReference>
<reference evidence="3 4" key="1">
    <citation type="journal article" date="2019" name="Nat. Plants">
        <title>Stout camphor tree genome fills gaps in understanding of flowering plant genome evolution.</title>
        <authorList>
            <person name="Chaw S.M."/>
            <person name="Liu Y.C."/>
            <person name="Wu Y.W."/>
            <person name="Wang H.Y."/>
            <person name="Lin C.I."/>
            <person name="Wu C.S."/>
            <person name="Ke H.M."/>
            <person name="Chang L.Y."/>
            <person name="Hsu C.Y."/>
            <person name="Yang H.T."/>
            <person name="Sudianto E."/>
            <person name="Hsu M.H."/>
            <person name="Wu K.P."/>
            <person name="Wang L.N."/>
            <person name="Leebens-Mack J.H."/>
            <person name="Tsai I.J."/>
        </authorList>
    </citation>
    <scope>NUCLEOTIDE SEQUENCE [LARGE SCALE GENOMIC DNA]</scope>
    <source>
        <strain evidence="4">cv. Chaw 1501</strain>
        <tissue evidence="3">Young leaves</tissue>
    </source>
</reference>
<organism evidence="3 4">
    <name type="scientific">Cinnamomum micranthum f. kanehirae</name>
    <dbReference type="NCBI Taxonomy" id="337451"/>
    <lineage>
        <taxon>Eukaryota</taxon>
        <taxon>Viridiplantae</taxon>
        <taxon>Streptophyta</taxon>
        <taxon>Embryophyta</taxon>
        <taxon>Tracheophyta</taxon>
        <taxon>Spermatophyta</taxon>
        <taxon>Magnoliopsida</taxon>
        <taxon>Magnoliidae</taxon>
        <taxon>Laurales</taxon>
        <taxon>Lauraceae</taxon>
        <taxon>Cinnamomum</taxon>
    </lineage>
</organism>
<dbReference type="Gene3D" id="3.90.1150.10">
    <property type="entry name" value="Aspartate Aminotransferase, domain 1"/>
    <property type="match status" value="1"/>
</dbReference>
<dbReference type="InterPro" id="IPR015421">
    <property type="entry name" value="PyrdxlP-dep_Trfase_major"/>
</dbReference>
<dbReference type="EMBL" id="QPKB01000009">
    <property type="protein sequence ID" value="RWR92389.1"/>
    <property type="molecule type" value="Genomic_DNA"/>
</dbReference>
<dbReference type="InterPro" id="IPR015422">
    <property type="entry name" value="PyrdxlP-dep_Trfase_small"/>
</dbReference>
<dbReference type="AlphaFoldDB" id="A0A3S3MYG1"/>
<evidence type="ECO:0000259" key="2">
    <source>
        <dbReference type="Pfam" id="PF00266"/>
    </source>
</evidence>
<name>A0A3S3MYG1_9MAGN</name>
<sequence length="688" mass="77260">MSGPLMFFTEEEPSMALPKAAAFTIKPKLPGSTDHHHNHDHDHTHDDEEFDLRAISFRMPDDGIADDTLTIEDKCLWLRSQLIGADTCFDTPFGKRRLTYADHTASGRALHHIESYIADHVLPFYGNTHTDDSYVGYMMSKMVHQAAKYVKKCMGGGPEDVILFCGSGATAAIKRLQEVMGITITSTMRSRVVKEFLKPEERWVVFVGPYEHHSNLLSWRQSLAEVVEIGVDEDGLIDMDMLRRELKSPKYSNRPMLGSFSACSNVTGIHTDTRALARLLHQHGAFACFDFAASGPYVQIDLQSGEMEGYDAVFLSPHKFVGGPGTPGILLMSRTLYCLRSSPPSTCGGGTVAFVNGFDEKVDDLDKPLPSEPVANTGIRIGLVWVQDTLYYDDIEEREDAGTPPIIQKIRAALAFWVKEYMGYHLIDTQENLWLDRALKRLLPNPNIHILGNTSVKRQPIISFLINTNSIDQAIDVEEKQVYIWRERVTKKDKPLHGRFVTKLLNDLFGIQARGGCACAGPYGHILLNVDKKQSLAFRSAIQKGHNGLKPGWTRVSFSYYLSLTEFEFILAAIEFLATYGQRFLPLYSFNWKTGDWTFRKSALQKFVGEEQSLALNRLKLGGRGLVLHDHPSTTSLSHIQDSGHGGMEQKYTKYLETALYIAKSLPKFPVQRHVPDGVDADLILFRI</sequence>